<name>A0ABC9NKM6_ESCAT</name>
<organism evidence="2 3">
    <name type="scientific">Escherichia albertii (strain TW07627)</name>
    <dbReference type="NCBI Taxonomy" id="502347"/>
    <lineage>
        <taxon>Bacteria</taxon>
        <taxon>Pseudomonadati</taxon>
        <taxon>Pseudomonadota</taxon>
        <taxon>Gammaproteobacteria</taxon>
        <taxon>Enterobacterales</taxon>
        <taxon>Enterobacteriaceae</taxon>
        <taxon>Escherichia</taxon>
    </lineage>
</organism>
<gene>
    <name evidence="2" type="ORF">ESCAB7627_3488</name>
</gene>
<proteinExistence type="predicted"/>
<dbReference type="RefSeq" id="WP_002462335.1">
    <property type="nucleotide sequence ID" value="NZ_CH991859.1"/>
</dbReference>
<feature type="transmembrane region" description="Helical" evidence="1">
    <location>
        <begin position="12"/>
        <end position="33"/>
    </location>
</feature>
<accession>A0ABC9NKM6</accession>
<dbReference type="EMBL" id="ABKX01000010">
    <property type="protein sequence ID" value="EDS90704.1"/>
    <property type="molecule type" value="Genomic_DNA"/>
</dbReference>
<comment type="caution">
    <text evidence="2">The sequence shown here is derived from an EMBL/GenBank/DDBJ whole genome shotgun (WGS) entry which is preliminary data.</text>
</comment>
<sequence>MMGETETSKNRSFAYQLVCFYTIFGYESLATIINQNIHYRCNNDKGKGTRLL</sequence>
<dbReference type="AlphaFoldDB" id="A0ABC9NKM6"/>
<evidence type="ECO:0000313" key="3">
    <source>
        <dbReference type="Proteomes" id="UP000003042"/>
    </source>
</evidence>
<keyword evidence="1" id="KW-1133">Transmembrane helix</keyword>
<keyword evidence="1" id="KW-0472">Membrane</keyword>
<evidence type="ECO:0000256" key="1">
    <source>
        <dbReference type="SAM" id="Phobius"/>
    </source>
</evidence>
<keyword evidence="1" id="KW-0812">Transmembrane</keyword>
<dbReference type="Proteomes" id="UP000003042">
    <property type="component" value="Unassembled WGS sequence"/>
</dbReference>
<reference evidence="2 3" key="1">
    <citation type="submission" date="2008-02" db="EMBL/GenBank/DDBJ databases">
        <title>Annotation of Escherichia albertii TW07627.</title>
        <authorList>
            <person name="Sutton G."/>
            <person name="Whittam T.S."/>
            <person name="Sebastian Y."/>
        </authorList>
    </citation>
    <scope>NUCLEOTIDE SEQUENCE [LARGE SCALE GENOMIC DNA]</scope>
    <source>
        <strain evidence="2 3">TW07627</strain>
    </source>
</reference>
<protein>
    <submittedName>
        <fullName evidence="2">Uncharacterized protein</fullName>
    </submittedName>
</protein>
<evidence type="ECO:0000313" key="2">
    <source>
        <dbReference type="EMBL" id="EDS90704.1"/>
    </source>
</evidence>